<evidence type="ECO:0000313" key="9">
    <source>
        <dbReference type="Proteomes" id="UP000587527"/>
    </source>
</evidence>
<dbReference type="PROSITE" id="PS51900">
    <property type="entry name" value="CB"/>
    <property type="match status" value="1"/>
</dbReference>
<reference evidence="8 9" key="1">
    <citation type="submission" date="2020-08" db="EMBL/GenBank/DDBJ databases">
        <title>Sequencing the genomes of 1000 actinobacteria strains.</title>
        <authorList>
            <person name="Klenk H.-P."/>
        </authorList>
    </citation>
    <scope>NUCLEOTIDE SEQUENCE [LARGE SCALE GENOMIC DNA]</scope>
    <source>
        <strain evidence="8 9">DSM 45362</strain>
    </source>
</reference>
<feature type="domain" description="Core-binding (CB)" evidence="7">
    <location>
        <begin position="83"/>
        <end position="198"/>
    </location>
</feature>
<dbReference type="PANTHER" id="PTHR30349:SF91">
    <property type="entry name" value="INTA PROTEIN"/>
    <property type="match status" value="1"/>
</dbReference>
<dbReference type="Pfam" id="PF14659">
    <property type="entry name" value="Phage_int_SAM_3"/>
    <property type="match status" value="1"/>
</dbReference>
<dbReference type="PANTHER" id="PTHR30349">
    <property type="entry name" value="PHAGE INTEGRASE-RELATED"/>
    <property type="match status" value="1"/>
</dbReference>
<feature type="compositionally biased region" description="Basic and acidic residues" evidence="5">
    <location>
        <begin position="21"/>
        <end position="30"/>
    </location>
</feature>
<evidence type="ECO:0000313" key="8">
    <source>
        <dbReference type="EMBL" id="MBB5871152.1"/>
    </source>
</evidence>
<organism evidence="8 9">
    <name type="scientific">Allocatelliglobosispora scoriae</name>
    <dbReference type="NCBI Taxonomy" id="643052"/>
    <lineage>
        <taxon>Bacteria</taxon>
        <taxon>Bacillati</taxon>
        <taxon>Actinomycetota</taxon>
        <taxon>Actinomycetes</taxon>
        <taxon>Micromonosporales</taxon>
        <taxon>Micromonosporaceae</taxon>
        <taxon>Allocatelliglobosispora</taxon>
    </lineage>
</organism>
<dbReference type="InterPro" id="IPR004107">
    <property type="entry name" value="Integrase_SAM-like_N"/>
</dbReference>
<evidence type="ECO:0000256" key="5">
    <source>
        <dbReference type="SAM" id="MobiDB-lite"/>
    </source>
</evidence>
<accession>A0A841BWL5</accession>
<comment type="caution">
    <text evidence="8">The sequence shown here is derived from an EMBL/GenBank/DDBJ whole genome shotgun (WGS) entry which is preliminary data.</text>
</comment>
<protein>
    <submittedName>
        <fullName evidence="8">Integrase</fullName>
    </submittedName>
</protein>
<keyword evidence="3" id="KW-0233">DNA recombination</keyword>
<dbReference type="EMBL" id="JACHMN010000002">
    <property type="protein sequence ID" value="MBB5871152.1"/>
    <property type="molecule type" value="Genomic_DNA"/>
</dbReference>
<dbReference type="Proteomes" id="UP000587527">
    <property type="component" value="Unassembled WGS sequence"/>
</dbReference>
<gene>
    <name evidence="8" type="ORF">F4553_004531</name>
</gene>
<evidence type="ECO:0000256" key="4">
    <source>
        <dbReference type="PROSITE-ProRule" id="PRU01248"/>
    </source>
</evidence>
<dbReference type="Pfam" id="PF00589">
    <property type="entry name" value="Phage_integrase"/>
    <property type="match status" value="1"/>
</dbReference>
<dbReference type="InterPro" id="IPR050090">
    <property type="entry name" value="Tyrosine_recombinase_XerCD"/>
</dbReference>
<dbReference type="GO" id="GO:0003677">
    <property type="term" value="F:DNA binding"/>
    <property type="evidence" value="ECO:0007669"/>
    <property type="project" value="UniProtKB-UniRule"/>
</dbReference>
<evidence type="ECO:0000256" key="2">
    <source>
        <dbReference type="ARBA" id="ARBA00023125"/>
    </source>
</evidence>
<dbReference type="AlphaFoldDB" id="A0A841BWL5"/>
<evidence type="ECO:0000259" key="6">
    <source>
        <dbReference type="PROSITE" id="PS51898"/>
    </source>
</evidence>
<dbReference type="GO" id="GO:0006310">
    <property type="term" value="P:DNA recombination"/>
    <property type="evidence" value="ECO:0007669"/>
    <property type="project" value="UniProtKB-KW"/>
</dbReference>
<dbReference type="InterPro" id="IPR011010">
    <property type="entry name" value="DNA_brk_join_enz"/>
</dbReference>
<dbReference type="InterPro" id="IPR002104">
    <property type="entry name" value="Integrase_catalytic"/>
</dbReference>
<evidence type="ECO:0000256" key="3">
    <source>
        <dbReference type="ARBA" id="ARBA00023172"/>
    </source>
</evidence>
<dbReference type="GO" id="GO:0015074">
    <property type="term" value="P:DNA integration"/>
    <property type="evidence" value="ECO:0007669"/>
    <property type="project" value="UniProtKB-KW"/>
</dbReference>
<dbReference type="InterPro" id="IPR010998">
    <property type="entry name" value="Integrase_recombinase_N"/>
</dbReference>
<dbReference type="SUPFAM" id="SSF56349">
    <property type="entry name" value="DNA breaking-rejoining enzymes"/>
    <property type="match status" value="1"/>
</dbReference>
<proteinExistence type="predicted"/>
<name>A0A841BWL5_9ACTN</name>
<evidence type="ECO:0000256" key="1">
    <source>
        <dbReference type="ARBA" id="ARBA00022908"/>
    </source>
</evidence>
<dbReference type="RefSeq" id="WP_184839019.1">
    <property type="nucleotide sequence ID" value="NZ_JACHMN010000002.1"/>
</dbReference>
<dbReference type="Gene3D" id="1.10.443.10">
    <property type="entry name" value="Intergrase catalytic core"/>
    <property type="match status" value="1"/>
</dbReference>
<keyword evidence="1" id="KW-0229">DNA integration</keyword>
<feature type="domain" description="Tyr recombinase" evidence="6">
    <location>
        <begin position="219"/>
        <end position="415"/>
    </location>
</feature>
<dbReference type="InterPro" id="IPR013762">
    <property type="entry name" value="Integrase-like_cat_sf"/>
</dbReference>
<dbReference type="InterPro" id="IPR044068">
    <property type="entry name" value="CB"/>
</dbReference>
<keyword evidence="2 4" id="KW-0238">DNA-binding</keyword>
<keyword evidence="9" id="KW-1185">Reference proteome</keyword>
<dbReference type="PROSITE" id="PS51898">
    <property type="entry name" value="TYR_RECOMBINASE"/>
    <property type="match status" value="1"/>
</dbReference>
<dbReference type="Gene3D" id="1.10.150.130">
    <property type="match status" value="1"/>
</dbReference>
<sequence length="423" mass="48098">MPTVTAAPDEDPPGRRARSRRNGEGSIRQRKDGRWEARVWVFSTDGSEVRRSVYGDSWDEAHEAMIKLQSDKMAGVRIPASADTVGDYLAYWLSQIAEPRVRPSTMASYRWLITTYVLPYLGSKKLARLRPADIRTFLNRLKGVCQCCALGKDKRRVERGQAARCCALTPRQCCEGFLSDGSVRYAHRLVRAALQDAIVDELIATNPARHLRISHRYRPKFTPWSADEARSFLKVAREDRWYALYSVALALGLRRGEALGLRWVDVDLIDNVISIRRTLQRVNGQLTNGPVKTESSDRKVGVPAALARVLTLHKAEQARERKIAKKWTDHGMVFTTKLGTPIEPRNLNRHFDQLCERAGVPRIRFHDLRHSCATILYDQGVPIENIQDVLGHSSPTITKTIYVEATRKIQRDAVDRLDFLFDD</sequence>
<evidence type="ECO:0000259" key="7">
    <source>
        <dbReference type="PROSITE" id="PS51900"/>
    </source>
</evidence>
<feature type="region of interest" description="Disordered" evidence="5">
    <location>
        <begin position="1"/>
        <end position="30"/>
    </location>
</feature>
<dbReference type="CDD" id="cd01189">
    <property type="entry name" value="INT_ICEBs1_C_like"/>
    <property type="match status" value="1"/>
</dbReference>